<organism evidence="6 7">
    <name type="scientific">Triparma columacea</name>
    <dbReference type="NCBI Taxonomy" id="722753"/>
    <lineage>
        <taxon>Eukaryota</taxon>
        <taxon>Sar</taxon>
        <taxon>Stramenopiles</taxon>
        <taxon>Ochrophyta</taxon>
        <taxon>Bolidophyceae</taxon>
        <taxon>Parmales</taxon>
        <taxon>Triparmaceae</taxon>
        <taxon>Triparma</taxon>
    </lineage>
</organism>
<dbReference type="AlphaFoldDB" id="A0A9W7LC76"/>
<dbReference type="SUPFAM" id="SSF144232">
    <property type="entry name" value="HIT/MYND zinc finger-like"/>
    <property type="match status" value="1"/>
</dbReference>
<evidence type="ECO:0000256" key="2">
    <source>
        <dbReference type="ARBA" id="ARBA00022771"/>
    </source>
</evidence>
<name>A0A9W7LC76_9STRA</name>
<evidence type="ECO:0000256" key="1">
    <source>
        <dbReference type="ARBA" id="ARBA00022723"/>
    </source>
</evidence>
<dbReference type="Gene3D" id="1.25.40.10">
    <property type="entry name" value="Tetratricopeptide repeat domain"/>
    <property type="match status" value="1"/>
</dbReference>
<evidence type="ECO:0000256" key="4">
    <source>
        <dbReference type="PROSITE-ProRule" id="PRU00134"/>
    </source>
</evidence>
<dbReference type="InterPro" id="IPR046341">
    <property type="entry name" value="SET_dom_sf"/>
</dbReference>
<dbReference type="InterPro" id="IPR001214">
    <property type="entry name" value="SET_dom"/>
</dbReference>
<dbReference type="Proteomes" id="UP001165065">
    <property type="component" value="Unassembled WGS sequence"/>
</dbReference>
<gene>
    <name evidence="6" type="ORF">TrCOL_g4367</name>
</gene>
<evidence type="ECO:0000313" key="7">
    <source>
        <dbReference type="Proteomes" id="UP001165065"/>
    </source>
</evidence>
<dbReference type="Gene3D" id="6.10.140.2220">
    <property type="match status" value="1"/>
</dbReference>
<dbReference type="CDD" id="cd20071">
    <property type="entry name" value="SET_SMYD"/>
    <property type="match status" value="1"/>
</dbReference>
<dbReference type="SUPFAM" id="SSF82199">
    <property type="entry name" value="SET domain"/>
    <property type="match status" value="1"/>
</dbReference>
<dbReference type="OrthoDB" id="265717at2759"/>
<dbReference type="PANTHER" id="PTHR12197">
    <property type="entry name" value="HISTONE-LYSINE N-METHYLTRANSFERASE SMYD"/>
    <property type="match status" value="1"/>
</dbReference>
<dbReference type="PROSITE" id="PS50865">
    <property type="entry name" value="ZF_MYND_2"/>
    <property type="match status" value="1"/>
</dbReference>
<dbReference type="GO" id="GO:0005634">
    <property type="term" value="C:nucleus"/>
    <property type="evidence" value="ECO:0007669"/>
    <property type="project" value="TreeGrafter"/>
</dbReference>
<accession>A0A9W7LC76</accession>
<reference evidence="7" key="1">
    <citation type="journal article" date="2023" name="Commun. Biol.">
        <title>Genome analysis of Parmales, the sister group of diatoms, reveals the evolutionary specialization of diatoms from phago-mixotrophs to photoautotrophs.</title>
        <authorList>
            <person name="Ban H."/>
            <person name="Sato S."/>
            <person name="Yoshikawa S."/>
            <person name="Yamada K."/>
            <person name="Nakamura Y."/>
            <person name="Ichinomiya M."/>
            <person name="Sato N."/>
            <person name="Blanc-Mathieu R."/>
            <person name="Endo H."/>
            <person name="Kuwata A."/>
            <person name="Ogata H."/>
        </authorList>
    </citation>
    <scope>NUCLEOTIDE SEQUENCE [LARGE SCALE GENOMIC DNA]</scope>
</reference>
<evidence type="ECO:0000259" key="5">
    <source>
        <dbReference type="PROSITE" id="PS50865"/>
    </source>
</evidence>
<dbReference type="GO" id="GO:0008270">
    <property type="term" value="F:zinc ion binding"/>
    <property type="evidence" value="ECO:0007669"/>
    <property type="project" value="UniProtKB-KW"/>
</dbReference>
<dbReference type="InterPro" id="IPR050869">
    <property type="entry name" value="H3K4_H4K5_MeTrfase"/>
</dbReference>
<dbReference type="InterPro" id="IPR002893">
    <property type="entry name" value="Znf_MYND"/>
</dbReference>
<evidence type="ECO:0000256" key="3">
    <source>
        <dbReference type="ARBA" id="ARBA00022833"/>
    </source>
</evidence>
<feature type="domain" description="MYND-type" evidence="5">
    <location>
        <begin position="53"/>
        <end position="96"/>
    </location>
</feature>
<dbReference type="InterPro" id="IPR011990">
    <property type="entry name" value="TPR-like_helical_dom_sf"/>
</dbReference>
<dbReference type="PANTHER" id="PTHR12197:SF251">
    <property type="entry name" value="EG:BACR7C10.4 PROTEIN"/>
    <property type="match status" value="1"/>
</dbReference>
<dbReference type="Pfam" id="PF00856">
    <property type="entry name" value="SET"/>
    <property type="match status" value="1"/>
</dbReference>
<keyword evidence="3" id="KW-0862">Zinc</keyword>
<keyword evidence="2 4" id="KW-0863">Zinc-finger</keyword>
<proteinExistence type="predicted"/>
<keyword evidence="1" id="KW-0479">Metal-binding</keyword>
<keyword evidence="7" id="KW-1185">Reference proteome</keyword>
<comment type="caution">
    <text evidence="6">The sequence shown here is derived from an EMBL/GenBank/DDBJ whole genome shotgun (WGS) entry which is preliminary data.</text>
</comment>
<sequence length="440" mass="48497">MSTLTLHHPFVISENPERGRFAKSPCSLSIGSIVSSTSAFCSQVSSHLLSKYCSYCFVSFADSSLTPKKCTGGCTSTYYCSRDCQKLDFATHKHECKQKGVKALSDALSLLRTSDPSQFPIDDFLLLRKTYFKLCKESGTKPPSAPPLGVLDKLCVGATNEDEILIALCTTTSILGLSVASSSDLSTHPLTSFFTSLLAKFRCNNFGITNSLQSVVGAGVFEHGAILNHSCAPNCVLHYERSPTSCQVQQTIVVIREVEEGEELCHSYCELAQPTAERRDHLQHTYGFMCRCPRCLDVDLDASLSEIQPDQPLELKEELTTTMALYDEATMRVSDDPDEEHRLGSKCCLLMREVYGKLNLTLYKMESECLATSLMSGDLDSAIDHCTASCTFLASVMPKYHPLTILQFVTLAELSVEGEMWEEAKMAYEIVKSNGSNDKT</sequence>
<protein>
    <recommendedName>
        <fullName evidence="5">MYND-type domain-containing protein</fullName>
    </recommendedName>
</protein>
<dbReference type="Gene3D" id="2.170.270.10">
    <property type="entry name" value="SET domain"/>
    <property type="match status" value="1"/>
</dbReference>
<dbReference type="EMBL" id="BRYA01000218">
    <property type="protein sequence ID" value="GMI44503.1"/>
    <property type="molecule type" value="Genomic_DNA"/>
</dbReference>
<dbReference type="Pfam" id="PF01753">
    <property type="entry name" value="zf-MYND"/>
    <property type="match status" value="1"/>
</dbReference>
<evidence type="ECO:0000313" key="6">
    <source>
        <dbReference type="EMBL" id="GMI44503.1"/>
    </source>
</evidence>